<dbReference type="EMBL" id="QFOH01000009">
    <property type="protein sequence ID" value="PZP24419.1"/>
    <property type="molecule type" value="Genomic_DNA"/>
</dbReference>
<dbReference type="Pfam" id="PF04773">
    <property type="entry name" value="FecR"/>
    <property type="match status" value="1"/>
</dbReference>
<dbReference type="Proteomes" id="UP000249198">
    <property type="component" value="Unassembled WGS sequence"/>
</dbReference>
<protein>
    <recommendedName>
        <fullName evidence="2">FecR protein domain-containing protein</fullName>
    </recommendedName>
</protein>
<evidence type="ECO:0000313" key="3">
    <source>
        <dbReference type="EMBL" id="PZP24419.1"/>
    </source>
</evidence>
<gene>
    <name evidence="3" type="ORF">DI599_08235</name>
</gene>
<dbReference type="PANTHER" id="PTHR38731">
    <property type="entry name" value="LIPL45-RELATED LIPOPROTEIN-RELATED"/>
    <property type="match status" value="1"/>
</dbReference>
<accession>A0A2W5F498</accession>
<keyword evidence="1" id="KW-0732">Signal</keyword>
<dbReference type="PANTHER" id="PTHR38731:SF1">
    <property type="entry name" value="FECR PROTEIN DOMAIN-CONTAINING PROTEIN"/>
    <property type="match status" value="1"/>
</dbReference>
<feature type="signal peptide" evidence="1">
    <location>
        <begin position="1"/>
        <end position="24"/>
    </location>
</feature>
<name>A0A2W5F498_9PSED</name>
<evidence type="ECO:0000256" key="1">
    <source>
        <dbReference type="SAM" id="SignalP"/>
    </source>
</evidence>
<dbReference type="AlphaFoldDB" id="A0A2W5F498"/>
<proteinExistence type="predicted"/>
<comment type="caution">
    <text evidence="3">The sequence shown here is derived from an EMBL/GenBank/DDBJ whole genome shotgun (WGS) entry which is preliminary data.</text>
</comment>
<sequence length="156" mass="16457">MLFNKKTSPRALAGLLLVACLSHAEEPSDKPIGYVMKVSGEAFVVTDGVARPASVGMPLQVGSSLRTGPAGTLGVTFEDSTLMSFGPNSELKVDEYLYEPAKGDLKLNANISRGTLNYISGVIAKLKPEAVEVHTPTGTIGVRGTHFLVKVEEAGR</sequence>
<organism evidence="3 4">
    <name type="scientific">Pseudomonas kuykendallii</name>
    <dbReference type="NCBI Taxonomy" id="1007099"/>
    <lineage>
        <taxon>Bacteria</taxon>
        <taxon>Pseudomonadati</taxon>
        <taxon>Pseudomonadota</taxon>
        <taxon>Gammaproteobacteria</taxon>
        <taxon>Pseudomonadales</taxon>
        <taxon>Pseudomonadaceae</taxon>
        <taxon>Pseudomonas</taxon>
    </lineage>
</organism>
<dbReference type="Gene3D" id="2.60.120.1440">
    <property type="match status" value="1"/>
</dbReference>
<reference evidence="3 4" key="1">
    <citation type="submission" date="2017-08" db="EMBL/GenBank/DDBJ databases">
        <title>Infants hospitalized years apart are colonized by the same room-sourced microbial strains.</title>
        <authorList>
            <person name="Brooks B."/>
            <person name="Olm M.R."/>
            <person name="Firek B.A."/>
            <person name="Baker R."/>
            <person name="Thomas B.C."/>
            <person name="Morowitz M.J."/>
            <person name="Banfield J.F."/>
        </authorList>
    </citation>
    <scope>NUCLEOTIDE SEQUENCE [LARGE SCALE GENOMIC DNA]</scope>
    <source>
        <strain evidence="3">S2_009_000_R2_77</strain>
    </source>
</reference>
<dbReference type="RefSeq" id="WP_273230871.1">
    <property type="nucleotide sequence ID" value="NZ_QFOH01000009.1"/>
</dbReference>
<dbReference type="InterPro" id="IPR006860">
    <property type="entry name" value="FecR"/>
</dbReference>
<feature type="domain" description="FecR protein" evidence="2">
    <location>
        <begin position="65"/>
        <end position="153"/>
    </location>
</feature>
<evidence type="ECO:0000259" key="2">
    <source>
        <dbReference type="Pfam" id="PF04773"/>
    </source>
</evidence>
<feature type="chain" id="PRO_5015942827" description="FecR protein domain-containing protein" evidence="1">
    <location>
        <begin position="25"/>
        <end position="156"/>
    </location>
</feature>
<evidence type="ECO:0000313" key="4">
    <source>
        <dbReference type="Proteomes" id="UP000249198"/>
    </source>
</evidence>